<proteinExistence type="predicted"/>
<dbReference type="EMBL" id="WKKH01000018">
    <property type="protein sequence ID" value="MRX76996.1"/>
    <property type="molecule type" value="Genomic_DNA"/>
</dbReference>
<comment type="caution">
    <text evidence="2">The sequence shown here is derived from an EMBL/GenBank/DDBJ whole genome shotgun (WGS) entry which is preliminary data.</text>
</comment>
<accession>A0A7K0G1Z2</accession>
<dbReference type="AlphaFoldDB" id="A0A7K0G1Z2"/>
<gene>
    <name evidence="2" type="ORF">GJU39_12960</name>
</gene>
<reference evidence="2 3" key="1">
    <citation type="submission" date="2019-11" db="EMBL/GenBank/DDBJ databases">
        <title>Pedobacter petrophilus genome.</title>
        <authorList>
            <person name="Feldbauer M.J."/>
            <person name="Newman J.D."/>
        </authorList>
    </citation>
    <scope>NUCLEOTIDE SEQUENCE [LARGE SCALE GENOMIC DNA]</scope>
    <source>
        <strain evidence="2 3">LMG 29686</strain>
    </source>
</reference>
<evidence type="ECO:0000313" key="3">
    <source>
        <dbReference type="Proteomes" id="UP000487757"/>
    </source>
</evidence>
<feature type="transmembrane region" description="Helical" evidence="1">
    <location>
        <begin position="77"/>
        <end position="98"/>
    </location>
</feature>
<keyword evidence="1" id="KW-1133">Transmembrane helix</keyword>
<keyword evidence="3" id="KW-1185">Reference proteome</keyword>
<protein>
    <submittedName>
        <fullName evidence="2">DoxX family membrane protein</fullName>
    </submittedName>
</protein>
<dbReference type="Proteomes" id="UP000487757">
    <property type="component" value="Unassembled WGS sequence"/>
</dbReference>
<evidence type="ECO:0000256" key="1">
    <source>
        <dbReference type="SAM" id="Phobius"/>
    </source>
</evidence>
<dbReference type="OrthoDB" id="676158at2"/>
<organism evidence="2 3">
    <name type="scientific">Pedobacter petrophilus</name>
    <dbReference type="NCBI Taxonomy" id="1908241"/>
    <lineage>
        <taxon>Bacteria</taxon>
        <taxon>Pseudomonadati</taxon>
        <taxon>Bacteroidota</taxon>
        <taxon>Sphingobacteriia</taxon>
        <taxon>Sphingobacteriales</taxon>
        <taxon>Sphingobacteriaceae</taxon>
        <taxon>Pedobacter</taxon>
    </lineage>
</organism>
<sequence>MNLRPLTLLFLKIEQMKNSSGIAQLFLRIALSLGFLLPVMDRLGWMGAHGSSGVAWGDWKHFIDYSNILMPFLNRPYANIMGLTATVSEVVFGICLIVGLKIKQIALGAAILTLGFGLCMAIFLNIGAPFTYPVFVFTGAALVLSGIGHYKWSIDDYIAVKNA</sequence>
<evidence type="ECO:0000313" key="2">
    <source>
        <dbReference type="EMBL" id="MRX76996.1"/>
    </source>
</evidence>
<keyword evidence="1" id="KW-0812">Transmembrane</keyword>
<feature type="transmembrane region" description="Helical" evidence="1">
    <location>
        <begin position="21"/>
        <end position="40"/>
    </location>
</feature>
<feature type="transmembrane region" description="Helical" evidence="1">
    <location>
        <begin position="130"/>
        <end position="150"/>
    </location>
</feature>
<keyword evidence="1" id="KW-0472">Membrane</keyword>
<name>A0A7K0G1Z2_9SPHI</name>
<feature type="transmembrane region" description="Helical" evidence="1">
    <location>
        <begin position="105"/>
        <end position="124"/>
    </location>
</feature>